<organism evidence="1 2">
    <name type="scientific">Clitoria ternatea</name>
    <name type="common">Butterfly pea</name>
    <dbReference type="NCBI Taxonomy" id="43366"/>
    <lineage>
        <taxon>Eukaryota</taxon>
        <taxon>Viridiplantae</taxon>
        <taxon>Streptophyta</taxon>
        <taxon>Embryophyta</taxon>
        <taxon>Tracheophyta</taxon>
        <taxon>Spermatophyta</taxon>
        <taxon>Magnoliopsida</taxon>
        <taxon>eudicotyledons</taxon>
        <taxon>Gunneridae</taxon>
        <taxon>Pentapetalae</taxon>
        <taxon>rosids</taxon>
        <taxon>fabids</taxon>
        <taxon>Fabales</taxon>
        <taxon>Fabaceae</taxon>
        <taxon>Papilionoideae</taxon>
        <taxon>50 kb inversion clade</taxon>
        <taxon>NPAAA clade</taxon>
        <taxon>indigoferoid/millettioid clade</taxon>
        <taxon>Phaseoleae</taxon>
        <taxon>Clitoria</taxon>
    </lineage>
</organism>
<dbReference type="AlphaFoldDB" id="A0AAN9I123"/>
<protein>
    <submittedName>
        <fullName evidence="1">Uncharacterized protein</fullName>
    </submittedName>
</protein>
<reference evidence="1 2" key="1">
    <citation type="submission" date="2024-01" db="EMBL/GenBank/DDBJ databases">
        <title>The genomes of 5 underutilized Papilionoideae crops provide insights into root nodulation and disease resistance.</title>
        <authorList>
            <person name="Yuan L."/>
        </authorList>
    </citation>
    <scope>NUCLEOTIDE SEQUENCE [LARGE SCALE GENOMIC DNA]</scope>
    <source>
        <strain evidence="1">LY-2023</strain>
        <tissue evidence="1">Leaf</tissue>
    </source>
</reference>
<sequence length="67" mass="7505">MPAIGAAGGLLCMWDKGLFKKDRCLRGLAIRGCRGIGKVKELEEKIKNLDLVEEQGRLWRVSSVEDF</sequence>
<dbReference type="EMBL" id="JAYKXN010000008">
    <property type="protein sequence ID" value="KAK7263513.1"/>
    <property type="molecule type" value="Genomic_DNA"/>
</dbReference>
<proteinExistence type="predicted"/>
<comment type="caution">
    <text evidence="1">The sequence shown here is derived from an EMBL/GenBank/DDBJ whole genome shotgun (WGS) entry which is preliminary data.</text>
</comment>
<gene>
    <name evidence="1" type="ORF">RJT34_31104</name>
</gene>
<evidence type="ECO:0000313" key="2">
    <source>
        <dbReference type="Proteomes" id="UP001359559"/>
    </source>
</evidence>
<name>A0AAN9I123_CLITE</name>
<dbReference type="Proteomes" id="UP001359559">
    <property type="component" value="Unassembled WGS sequence"/>
</dbReference>
<accession>A0AAN9I123</accession>
<keyword evidence="2" id="KW-1185">Reference proteome</keyword>
<evidence type="ECO:0000313" key="1">
    <source>
        <dbReference type="EMBL" id="KAK7263513.1"/>
    </source>
</evidence>